<comment type="caution">
    <text evidence="3">The sequence shown here is derived from an EMBL/GenBank/DDBJ whole genome shotgun (WGS) entry which is preliminary data.</text>
</comment>
<dbReference type="EC" id="1.-.-.-" evidence="3"/>
<keyword evidence="4" id="KW-1185">Reference proteome</keyword>
<dbReference type="GO" id="GO:0016491">
    <property type="term" value="F:oxidoreductase activity"/>
    <property type="evidence" value="ECO:0007669"/>
    <property type="project" value="UniProtKB-KW"/>
</dbReference>
<dbReference type="SUPFAM" id="SSF51905">
    <property type="entry name" value="FAD/NAD(P)-binding domain"/>
    <property type="match status" value="1"/>
</dbReference>
<evidence type="ECO:0000256" key="1">
    <source>
        <dbReference type="ARBA" id="ARBA00023002"/>
    </source>
</evidence>
<sequence>MTASSGSHVAVIGGGIVGLAAALEIQRSGHQVTLIEPEEPGGRQAASYGNGCWLNPGAIMPISLPGLWRKVPGFLLDPTGPFVIRWRDLPGLAGWLLDFVLAGRNWDLVEACARTRFELCRTAVDEHVALAEEAGVPELIRREGVMYVYLDRSEFLAEERVWRMRREFGVPFSEVGDEELRRIQPELAPRYRFGARLDGGAYVVDPGAYCRALEQLLLRRGGKRIVARATGFEFAAGQLSAVRSQAGPVSCDKAVIAAGIGSRELARQAGDRVKLISERGYHVVLQEPGFDIPCGLMPSDGLMAVVATREGLRLAGQVELASVSAAPDWRRTEILLGFARKMFPQLKIDEARLDRWMGHRPSTPDGLPCIGVSTGSRDIFHCFGHAHTGLIQAPTSARLVAALLDGRAPPFDPAPFSAGRFG</sequence>
<dbReference type="Gene3D" id="3.50.50.60">
    <property type="entry name" value="FAD/NAD(P)-binding domain"/>
    <property type="match status" value="2"/>
</dbReference>
<dbReference type="EMBL" id="JAWDID010000011">
    <property type="protein sequence ID" value="MDU0340186.1"/>
    <property type="molecule type" value="Genomic_DNA"/>
</dbReference>
<dbReference type="InterPro" id="IPR036188">
    <property type="entry name" value="FAD/NAD-bd_sf"/>
</dbReference>
<gene>
    <name evidence="3" type="ORF">RKE40_09855</name>
</gene>
<dbReference type="Pfam" id="PF01266">
    <property type="entry name" value="DAO"/>
    <property type="match status" value="1"/>
</dbReference>
<protein>
    <submittedName>
        <fullName evidence="3">FAD-binding oxidoreductase</fullName>
        <ecNumber evidence="3">1.-.-.-</ecNumber>
    </submittedName>
</protein>
<accession>A0ABU3S5Y0</accession>
<evidence type="ECO:0000313" key="4">
    <source>
        <dbReference type="Proteomes" id="UP001254257"/>
    </source>
</evidence>
<evidence type="ECO:0000259" key="2">
    <source>
        <dbReference type="Pfam" id="PF01266"/>
    </source>
</evidence>
<dbReference type="Proteomes" id="UP001254257">
    <property type="component" value="Unassembled WGS sequence"/>
</dbReference>
<dbReference type="InterPro" id="IPR006076">
    <property type="entry name" value="FAD-dep_OxRdtase"/>
</dbReference>
<evidence type="ECO:0000313" key="3">
    <source>
        <dbReference type="EMBL" id="MDU0340186.1"/>
    </source>
</evidence>
<dbReference type="Gene3D" id="3.30.9.10">
    <property type="entry name" value="D-Amino Acid Oxidase, subunit A, domain 2"/>
    <property type="match status" value="1"/>
</dbReference>
<organism evidence="3 4">
    <name type="scientific">Bosea rubneri</name>
    <dbReference type="NCBI Taxonomy" id="3075434"/>
    <lineage>
        <taxon>Bacteria</taxon>
        <taxon>Pseudomonadati</taxon>
        <taxon>Pseudomonadota</taxon>
        <taxon>Alphaproteobacteria</taxon>
        <taxon>Hyphomicrobiales</taxon>
        <taxon>Boseaceae</taxon>
        <taxon>Bosea</taxon>
    </lineage>
</organism>
<name>A0ABU3S5Y0_9HYPH</name>
<dbReference type="RefSeq" id="WP_316018059.1">
    <property type="nucleotide sequence ID" value="NZ_JAWDID010000011.1"/>
</dbReference>
<proteinExistence type="predicted"/>
<reference evidence="3 4" key="1">
    <citation type="submission" date="2023-09" db="EMBL/GenBank/DDBJ databases">
        <title>Whole genome shotgun sequencing (WGS) of Bosea sp. ZW T0_25, isolated from stored onions (Allium cepa).</title>
        <authorList>
            <person name="Stoll D.A."/>
            <person name="Huch M."/>
        </authorList>
    </citation>
    <scope>NUCLEOTIDE SEQUENCE [LARGE SCALE GENOMIC DNA]</scope>
    <source>
        <strain evidence="3 4">ZW T0_25</strain>
    </source>
</reference>
<feature type="domain" description="FAD dependent oxidoreductase" evidence="2">
    <location>
        <begin position="8"/>
        <end position="403"/>
    </location>
</feature>
<dbReference type="SUPFAM" id="SSF54373">
    <property type="entry name" value="FAD-linked reductases, C-terminal domain"/>
    <property type="match status" value="1"/>
</dbReference>
<keyword evidence="1 3" id="KW-0560">Oxidoreductase</keyword>
<dbReference type="PANTHER" id="PTHR13847">
    <property type="entry name" value="SARCOSINE DEHYDROGENASE-RELATED"/>
    <property type="match status" value="1"/>
</dbReference>
<dbReference type="PANTHER" id="PTHR13847:SF289">
    <property type="entry name" value="GLYCINE OXIDASE"/>
    <property type="match status" value="1"/>
</dbReference>